<dbReference type="AlphaFoldDB" id="A0ABD4EGA9"/>
<gene>
    <name evidence="3" type="ORF">HMPREF3225_00949</name>
</gene>
<reference evidence="3 4" key="1">
    <citation type="submission" date="2016-01" db="EMBL/GenBank/DDBJ databases">
        <authorList>
            <person name="Mitreva M."/>
            <person name="Pepin K.H."/>
            <person name="Mihindukulasuriya K.A."/>
            <person name="Fulton R."/>
            <person name="Fronick C."/>
            <person name="O'Laughlin M."/>
            <person name="Miner T."/>
            <person name="Herter B."/>
            <person name="Rosa B.A."/>
            <person name="Cordes M."/>
            <person name="Tomlinson C."/>
            <person name="Wollam A."/>
            <person name="Palsikar V.B."/>
            <person name="Mardis E.R."/>
            <person name="Wilson R.K."/>
        </authorList>
    </citation>
    <scope>NUCLEOTIDE SEQUENCE [LARGE SCALE GENOMIC DNA]</scope>
    <source>
        <strain evidence="3 4">MJR7738</strain>
    </source>
</reference>
<evidence type="ECO:0000259" key="2">
    <source>
        <dbReference type="Pfam" id="PF03703"/>
    </source>
</evidence>
<organism evidence="3 4">
    <name type="scientific">Staphylococcus lugdunensis</name>
    <dbReference type="NCBI Taxonomy" id="28035"/>
    <lineage>
        <taxon>Bacteria</taxon>
        <taxon>Bacillati</taxon>
        <taxon>Bacillota</taxon>
        <taxon>Bacilli</taxon>
        <taxon>Bacillales</taxon>
        <taxon>Staphylococcaceae</taxon>
        <taxon>Staphylococcus</taxon>
    </lineage>
</organism>
<feature type="domain" description="YdbS-like PH" evidence="2">
    <location>
        <begin position="85"/>
        <end position="159"/>
    </location>
</feature>
<evidence type="ECO:0000313" key="4">
    <source>
        <dbReference type="Proteomes" id="UP000070063"/>
    </source>
</evidence>
<proteinExistence type="predicted"/>
<feature type="transmembrane region" description="Helical" evidence="1">
    <location>
        <begin position="59"/>
        <end position="83"/>
    </location>
</feature>
<dbReference type="InterPro" id="IPR005182">
    <property type="entry name" value="YdbS-like_PH"/>
</dbReference>
<evidence type="ECO:0000256" key="1">
    <source>
        <dbReference type="SAM" id="Phobius"/>
    </source>
</evidence>
<keyword evidence="1" id="KW-0472">Membrane</keyword>
<name>A0ABD4EGA9_STALU</name>
<evidence type="ECO:0000313" key="3">
    <source>
        <dbReference type="EMBL" id="KXA39002.1"/>
    </source>
</evidence>
<keyword evidence="1" id="KW-1133">Transmembrane helix</keyword>
<sequence length="170" mass="20532">MNVNFRKEFFMDYSDNVFKQSPKQALKYYWIKYSLYFVIEFIILSILTYFWYTNHWYHWLIYIAAIYLVLMFITLIASPYALYHHRYYRLDGNNIEIKKTYILKKHKMSKIERVQQIEVKSNPLLYKLKLNKLVILTAGHEISFPIVSEAEALRLQDKIIQGLRGVDTDV</sequence>
<dbReference type="EMBL" id="LRQI01000033">
    <property type="protein sequence ID" value="KXA39002.1"/>
    <property type="molecule type" value="Genomic_DNA"/>
</dbReference>
<comment type="caution">
    <text evidence="3">The sequence shown here is derived from an EMBL/GenBank/DDBJ whole genome shotgun (WGS) entry which is preliminary data.</text>
</comment>
<keyword evidence="1" id="KW-0812">Transmembrane</keyword>
<accession>A0ABD4EGA9</accession>
<protein>
    <recommendedName>
        <fullName evidence="2">YdbS-like PH domain-containing protein</fullName>
    </recommendedName>
</protein>
<feature type="transmembrane region" description="Helical" evidence="1">
    <location>
        <begin position="33"/>
        <end position="53"/>
    </location>
</feature>
<dbReference type="Pfam" id="PF03703">
    <property type="entry name" value="bPH_2"/>
    <property type="match status" value="1"/>
</dbReference>
<dbReference type="PANTHER" id="PTHR34473">
    <property type="entry name" value="UPF0699 TRANSMEMBRANE PROTEIN YDBS"/>
    <property type="match status" value="1"/>
</dbReference>
<dbReference type="PANTHER" id="PTHR34473:SF2">
    <property type="entry name" value="UPF0699 TRANSMEMBRANE PROTEIN YDBT"/>
    <property type="match status" value="1"/>
</dbReference>
<dbReference type="Proteomes" id="UP000070063">
    <property type="component" value="Unassembled WGS sequence"/>
</dbReference>